<evidence type="ECO:0000256" key="3">
    <source>
        <dbReference type="ARBA" id="ARBA00023274"/>
    </source>
</evidence>
<keyword evidence="5" id="KW-0699">rRNA-binding</keyword>
<feature type="domain" description="Large ribosomal subunit protein uL2 RNA-binding" evidence="8">
    <location>
        <begin position="40"/>
        <end position="116"/>
    </location>
</feature>
<dbReference type="FunFam" id="2.30.30.30:FF:000001">
    <property type="entry name" value="50S ribosomal protein L2"/>
    <property type="match status" value="1"/>
</dbReference>
<evidence type="ECO:0000256" key="5">
    <source>
        <dbReference type="HAMAP-Rule" id="MF_01320"/>
    </source>
</evidence>
<dbReference type="InterPro" id="IPR014726">
    <property type="entry name" value="Ribosomal_uL2_dom3"/>
</dbReference>
<dbReference type="Pfam" id="PF00181">
    <property type="entry name" value="Ribosomal_L2_N"/>
    <property type="match status" value="1"/>
</dbReference>
<comment type="similarity">
    <text evidence="1 5">Belongs to the universal ribosomal protein uL2 family.</text>
</comment>
<feature type="region of interest" description="Disordered" evidence="6">
    <location>
        <begin position="218"/>
        <end position="264"/>
    </location>
</feature>
<dbReference type="PROSITE" id="PS00467">
    <property type="entry name" value="RIBOSOMAL_L2"/>
    <property type="match status" value="1"/>
</dbReference>
<proteinExistence type="inferred from homology"/>
<reference evidence="9 10" key="1">
    <citation type="journal article" date="2015" name="Nature">
        <title>rRNA introns, odd ribosomes, and small enigmatic genomes across a large radiation of phyla.</title>
        <authorList>
            <person name="Brown C.T."/>
            <person name="Hug L.A."/>
            <person name="Thomas B.C."/>
            <person name="Sharon I."/>
            <person name="Castelle C.J."/>
            <person name="Singh A."/>
            <person name="Wilkins M.J."/>
            <person name="Williams K.H."/>
            <person name="Banfield J.F."/>
        </authorList>
    </citation>
    <scope>NUCLEOTIDE SEQUENCE [LARGE SCALE GENOMIC DNA]</scope>
</reference>
<gene>
    <name evidence="5 9" type="primary">rplB</name>
    <name evidence="9" type="ORF">US36_C0002G0057</name>
</gene>
<evidence type="ECO:0000256" key="2">
    <source>
        <dbReference type="ARBA" id="ARBA00022980"/>
    </source>
</evidence>
<dbReference type="GO" id="GO:0019843">
    <property type="term" value="F:rRNA binding"/>
    <property type="evidence" value="ECO:0007669"/>
    <property type="project" value="UniProtKB-UniRule"/>
</dbReference>
<dbReference type="GO" id="GO:0016740">
    <property type="term" value="F:transferase activity"/>
    <property type="evidence" value="ECO:0007669"/>
    <property type="project" value="InterPro"/>
</dbReference>
<dbReference type="FunFam" id="2.40.50.140:FF:000003">
    <property type="entry name" value="50S ribosomal protein L2"/>
    <property type="match status" value="1"/>
</dbReference>
<dbReference type="Gene3D" id="2.40.50.140">
    <property type="entry name" value="Nucleic acid-binding proteins"/>
    <property type="match status" value="1"/>
</dbReference>
<keyword evidence="5" id="KW-0694">RNA-binding</keyword>
<feature type="domain" description="Large ribosomal subunit protein uL2 C-terminal" evidence="7">
    <location>
        <begin position="122"/>
        <end position="251"/>
    </location>
</feature>
<dbReference type="InterPro" id="IPR022666">
    <property type="entry name" value="Ribosomal_uL2_RNA-bd_dom"/>
</dbReference>
<dbReference type="SMART" id="SM01382">
    <property type="entry name" value="Ribosomal_L2_C"/>
    <property type="match status" value="1"/>
</dbReference>
<dbReference type="PATRIC" id="fig|1619010.3.peg.107"/>
<dbReference type="Gene3D" id="4.10.950.10">
    <property type="entry name" value="Ribosomal protein L2, domain 3"/>
    <property type="match status" value="1"/>
</dbReference>
<evidence type="ECO:0000313" key="10">
    <source>
        <dbReference type="Proteomes" id="UP000034044"/>
    </source>
</evidence>
<dbReference type="NCBIfam" id="TIGR01171">
    <property type="entry name" value="rplB_bact"/>
    <property type="match status" value="1"/>
</dbReference>
<accession>A0A0G0FZU1</accession>
<dbReference type="InterPro" id="IPR022669">
    <property type="entry name" value="Ribosomal_uL2_C"/>
</dbReference>
<evidence type="ECO:0000256" key="4">
    <source>
        <dbReference type="ARBA" id="ARBA00035242"/>
    </source>
</evidence>
<dbReference type="Pfam" id="PF03947">
    <property type="entry name" value="Ribosomal_L2_C"/>
    <property type="match status" value="1"/>
</dbReference>
<dbReference type="PANTHER" id="PTHR13691">
    <property type="entry name" value="RIBOSOMAL PROTEIN L2"/>
    <property type="match status" value="1"/>
</dbReference>
<organism evidence="9 10">
    <name type="scientific">Candidatus Wolfebacteria bacterium GW2011_GWC1_37_10</name>
    <dbReference type="NCBI Taxonomy" id="1619010"/>
    <lineage>
        <taxon>Bacteria</taxon>
        <taxon>Candidatus Wolfeibacteriota</taxon>
    </lineage>
</organism>
<dbReference type="InterPro" id="IPR005880">
    <property type="entry name" value="Ribosomal_uL2_bac/org-type"/>
</dbReference>
<dbReference type="FunFam" id="4.10.950.10:FF:000001">
    <property type="entry name" value="50S ribosomal protein L2"/>
    <property type="match status" value="1"/>
</dbReference>
<dbReference type="InterPro" id="IPR002171">
    <property type="entry name" value="Ribosomal_uL2"/>
</dbReference>
<evidence type="ECO:0000259" key="8">
    <source>
        <dbReference type="SMART" id="SM01383"/>
    </source>
</evidence>
<dbReference type="AlphaFoldDB" id="A0A0G0FZU1"/>
<dbReference type="SUPFAM" id="SSF50249">
    <property type="entry name" value="Nucleic acid-binding proteins"/>
    <property type="match status" value="1"/>
</dbReference>
<dbReference type="PANTHER" id="PTHR13691:SF5">
    <property type="entry name" value="LARGE RIBOSOMAL SUBUNIT PROTEIN UL2M"/>
    <property type="match status" value="1"/>
</dbReference>
<comment type="subunit">
    <text evidence="5">Part of the 50S ribosomal subunit. Forms a bridge to the 30S subunit in the 70S ribosome.</text>
</comment>
<dbReference type="GO" id="GO:0003735">
    <property type="term" value="F:structural constituent of ribosome"/>
    <property type="evidence" value="ECO:0007669"/>
    <property type="project" value="InterPro"/>
</dbReference>
<evidence type="ECO:0000259" key="7">
    <source>
        <dbReference type="SMART" id="SM01382"/>
    </source>
</evidence>
<keyword evidence="3 5" id="KW-0687">Ribonucleoprotein</keyword>
<evidence type="ECO:0000256" key="6">
    <source>
        <dbReference type="SAM" id="MobiDB-lite"/>
    </source>
</evidence>
<dbReference type="InterPro" id="IPR014722">
    <property type="entry name" value="Rib_uL2_dom2"/>
</dbReference>
<dbReference type="InterPro" id="IPR008991">
    <property type="entry name" value="Translation_prot_SH3-like_sf"/>
</dbReference>
<feature type="compositionally biased region" description="Basic residues" evidence="6">
    <location>
        <begin position="253"/>
        <end position="264"/>
    </location>
</feature>
<name>A0A0G0FZU1_9BACT</name>
<dbReference type="PIRSF" id="PIRSF002158">
    <property type="entry name" value="Ribosomal_L2"/>
    <property type="match status" value="1"/>
</dbReference>
<evidence type="ECO:0000256" key="1">
    <source>
        <dbReference type="ARBA" id="ARBA00005636"/>
    </source>
</evidence>
<keyword evidence="2 5" id="KW-0689">Ribosomal protein</keyword>
<dbReference type="InterPro" id="IPR022671">
    <property type="entry name" value="Ribosomal_uL2_CS"/>
</dbReference>
<dbReference type="SMART" id="SM01383">
    <property type="entry name" value="Ribosomal_L2"/>
    <property type="match status" value="1"/>
</dbReference>
<evidence type="ECO:0000313" key="9">
    <source>
        <dbReference type="EMBL" id="KKQ23332.1"/>
    </source>
</evidence>
<dbReference type="Proteomes" id="UP000034044">
    <property type="component" value="Unassembled WGS sequence"/>
</dbReference>
<sequence>MKKYSPTTPSRRFITNVDYGVLTADKPYKNLVEKLTKQSGRNNQGRITVRHQGGGNKKLYRLIDFKQDKLDIPARVETIEYDPYRSSFIALVIYKDGERRYILASKNMKVGDEIITSENIPLKEGNRLMLKNIPVGYFVYNVEINRGAGGKLARSAGSYVQVLGQENSWTHLKMASGEVRKVNWNNFASLGQVSNPDHNLTVLGKAGRSRALGIRPTVRGTAMNPCDHPYGGGEGRQPRGTRRPKTAWGKITGGRKTRSKKKWSNKMIIKRRK</sequence>
<dbReference type="HAMAP" id="MF_01320_B">
    <property type="entry name" value="Ribosomal_uL2_B"/>
    <property type="match status" value="1"/>
</dbReference>
<dbReference type="InterPro" id="IPR012340">
    <property type="entry name" value="NA-bd_OB-fold"/>
</dbReference>
<comment type="caution">
    <text evidence="9">The sequence shown here is derived from an EMBL/GenBank/DDBJ whole genome shotgun (WGS) entry which is preliminary data.</text>
</comment>
<dbReference type="Gene3D" id="2.30.30.30">
    <property type="match status" value="1"/>
</dbReference>
<dbReference type="SUPFAM" id="SSF50104">
    <property type="entry name" value="Translation proteins SH3-like domain"/>
    <property type="match status" value="1"/>
</dbReference>
<protein>
    <recommendedName>
        <fullName evidence="4 5">Large ribosomal subunit protein uL2</fullName>
    </recommendedName>
</protein>
<comment type="function">
    <text evidence="5">One of the primary rRNA binding proteins. Required for association of the 30S and 50S subunits to form the 70S ribosome, for tRNA binding and peptide bond formation. It has been suggested to have peptidyltransferase activity; this is somewhat controversial. Makes several contacts with the 16S rRNA in the 70S ribosome.</text>
</comment>
<dbReference type="EMBL" id="LBSR01000002">
    <property type="protein sequence ID" value="KKQ23332.1"/>
    <property type="molecule type" value="Genomic_DNA"/>
</dbReference>
<dbReference type="GO" id="GO:0015934">
    <property type="term" value="C:large ribosomal subunit"/>
    <property type="evidence" value="ECO:0007669"/>
    <property type="project" value="InterPro"/>
</dbReference>
<dbReference type="GO" id="GO:0002181">
    <property type="term" value="P:cytoplasmic translation"/>
    <property type="evidence" value="ECO:0007669"/>
    <property type="project" value="TreeGrafter"/>
</dbReference>